<dbReference type="EC" id="3.1.3.25" evidence="6"/>
<comment type="cofactor">
    <cofactor evidence="1">
        <name>Mg(2+)</name>
        <dbReference type="ChEBI" id="CHEBI:18420"/>
    </cofactor>
</comment>
<dbReference type="GO" id="GO:0046872">
    <property type="term" value="F:metal ion binding"/>
    <property type="evidence" value="ECO:0007669"/>
    <property type="project" value="UniProtKB-KW"/>
</dbReference>
<accession>A0A1J5PMX7</accession>
<dbReference type="GO" id="GO:0052834">
    <property type="term" value="F:inositol monophosphate phosphatase activity"/>
    <property type="evidence" value="ECO:0007669"/>
    <property type="project" value="UniProtKB-EC"/>
</dbReference>
<reference evidence="6" key="1">
    <citation type="submission" date="2016-10" db="EMBL/GenBank/DDBJ databases">
        <title>Sequence of Gallionella enrichment culture.</title>
        <authorList>
            <person name="Poehlein A."/>
            <person name="Muehling M."/>
            <person name="Daniel R."/>
        </authorList>
    </citation>
    <scope>NUCLEOTIDE SEQUENCE</scope>
</reference>
<dbReference type="Pfam" id="PF00459">
    <property type="entry name" value="Inositol_P"/>
    <property type="match status" value="1"/>
</dbReference>
<dbReference type="InterPro" id="IPR051090">
    <property type="entry name" value="Inositol_monoP_superfamily"/>
</dbReference>
<dbReference type="AlphaFoldDB" id="A0A1J5PMX7"/>
<dbReference type="GO" id="GO:0042132">
    <property type="term" value="F:fructose 1,6-bisphosphate 1-phosphatase activity"/>
    <property type="evidence" value="ECO:0007669"/>
    <property type="project" value="UniProtKB-EC"/>
</dbReference>
<evidence type="ECO:0000256" key="1">
    <source>
        <dbReference type="ARBA" id="ARBA00001946"/>
    </source>
</evidence>
<proteinExistence type="inferred from homology"/>
<evidence type="ECO:0000256" key="4">
    <source>
        <dbReference type="ARBA" id="ARBA00022801"/>
    </source>
</evidence>
<dbReference type="Gene3D" id="3.30.540.10">
    <property type="entry name" value="Fructose-1,6-Bisphosphatase, subunit A, domain 1"/>
    <property type="match status" value="1"/>
</dbReference>
<comment type="similarity">
    <text evidence="2">Belongs to the inositol monophosphatase superfamily.</text>
</comment>
<name>A0A1J5PMX7_9ZZZZ</name>
<dbReference type="EMBL" id="MLJW01005006">
    <property type="protein sequence ID" value="OIQ68948.1"/>
    <property type="molecule type" value="Genomic_DNA"/>
</dbReference>
<evidence type="ECO:0000313" key="6">
    <source>
        <dbReference type="EMBL" id="OIQ68948.1"/>
    </source>
</evidence>
<keyword evidence="5" id="KW-0460">Magnesium</keyword>
<evidence type="ECO:0000256" key="2">
    <source>
        <dbReference type="ARBA" id="ARBA00009759"/>
    </source>
</evidence>
<keyword evidence="3" id="KW-0479">Metal-binding</keyword>
<dbReference type="PANTHER" id="PTHR43200">
    <property type="entry name" value="PHOSPHATASE"/>
    <property type="match status" value="1"/>
</dbReference>
<gene>
    <name evidence="6" type="primary">suhB_20</name>
    <name evidence="6" type="ORF">GALL_494520</name>
</gene>
<comment type="caution">
    <text evidence="6">The sequence shown here is derived from an EMBL/GenBank/DDBJ whole genome shotgun (WGS) entry which is preliminary data.</text>
</comment>
<evidence type="ECO:0000256" key="5">
    <source>
        <dbReference type="ARBA" id="ARBA00022842"/>
    </source>
</evidence>
<dbReference type="SUPFAM" id="SSF56655">
    <property type="entry name" value="Carbohydrate phosphatase"/>
    <property type="match status" value="1"/>
</dbReference>
<organism evidence="6">
    <name type="scientific">mine drainage metagenome</name>
    <dbReference type="NCBI Taxonomy" id="410659"/>
    <lineage>
        <taxon>unclassified sequences</taxon>
        <taxon>metagenomes</taxon>
        <taxon>ecological metagenomes</taxon>
    </lineage>
</organism>
<keyword evidence="4 6" id="KW-0378">Hydrolase</keyword>
<dbReference type="PANTHER" id="PTHR43200:SF6">
    <property type="entry name" value="3'(2'),5'-BISPHOSPHATE NUCLEOTIDASE"/>
    <property type="match status" value="1"/>
</dbReference>
<dbReference type="EC" id="3.1.3.11" evidence="6"/>
<dbReference type="InterPro" id="IPR000760">
    <property type="entry name" value="Inositol_monophosphatase-like"/>
</dbReference>
<dbReference type="GO" id="GO:0000105">
    <property type="term" value="P:L-histidine biosynthetic process"/>
    <property type="evidence" value="ECO:0007669"/>
    <property type="project" value="TreeGrafter"/>
</dbReference>
<sequence>MIDPIDGTKSFVSGHPLWGMLLGLLHHGKPLFGMVKMPVLREVALGGPGLGATLNGKPVHCRKVALQQAYLCLNELPQMLAKERAVAEALLASGRYARATADCYSYVQLAAGWVDGVVDYGLEPYDYLPVLPLVEAAGGVMTDWQGRALGRGSDGRVVAGSPAVHAHLLDVITRAGATTLAQTV</sequence>
<protein>
    <submittedName>
        <fullName evidence="6">Fructose-1, 6-bisphosphatase/inositol-1-monophosphatase</fullName>
        <ecNumber evidence="6">3.1.3.11</ecNumber>
        <ecNumber evidence="6">3.1.3.25</ecNumber>
    </submittedName>
</protein>
<evidence type="ECO:0000256" key="3">
    <source>
        <dbReference type="ARBA" id="ARBA00022723"/>
    </source>
</evidence>
<dbReference type="Gene3D" id="3.40.190.80">
    <property type="match status" value="1"/>
</dbReference>